<dbReference type="InterPro" id="IPR044770">
    <property type="entry name" value="MFS_spinster-like"/>
</dbReference>
<dbReference type="PROSITE" id="PS50850">
    <property type="entry name" value="MFS"/>
    <property type="match status" value="1"/>
</dbReference>
<dbReference type="GO" id="GO:0016020">
    <property type="term" value="C:membrane"/>
    <property type="evidence" value="ECO:0007669"/>
    <property type="project" value="UniProtKB-SubCell"/>
</dbReference>
<evidence type="ECO:0000313" key="9">
    <source>
        <dbReference type="EMBL" id="THD25479.1"/>
    </source>
</evidence>
<feature type="transmembrane region" description="Helical" evidence="7">
    <location>
        <begin position="386"/>
        <end position="408"/>
    </location>
</feature>
<name>A0A4E0RAC1_FASHE</name>
<keyword evidence="4 7" id="KW-1133">Transmembrane helix</keyword>
<dbReference type="InterPro" id="IPR036259">
    <property type="entry name" value="MFS_trans_sf"/>
</dbReference>
<evidence type="ECO:0000256" key="3">
    <source>
        <dbReference type="ARBA" id="ARBA00022692"/>
    </source>
</evidence>
<keyword evidence="3 7" id="KW-0812">Transmembrane</keyword>
<evidence type="ECO:0000256" key="1">
    <source>
        <dbReference type="ARBA" id="ARBA00004141"/>
    </source>
</evidence>
<evidence type="ECO:0000256" key="2">
    <source>
        <dbReference type="ARBA" id="ARBA00022448"/>
    </source>
</evidence>
<protein>
    <submittedName>
        <fullName evidence="9">Integral membrane efflux protein efpa</fullName>
    </submittedName>
</protein>
<accession>A0A4E0RAC1</accession>
<dbReference type="Gene3D" id="1.20.1250.20">
    <property type="entry name" value="MFS general substrate transporter like domains"/>
    <property type="match status" value="1"/>
</dbReference>
<keyword evidence="10" id="KW-1185">Reference proteome</keyword>
<comment type="subcellular location">
    <subcellularLocation>
        <location evidence="1">Membrane</location>
        <topology evidence="1">Multi-pass membrane protein</topology>
    </subcellularLocation>
</comment>
<feature type="domain" description="Major facilitator superfamily (MFS) profile" evidence="8">
    <location>
        <begin position="31"/>
        <end position="447"/>
    </location>
</feature>
<dbReference type="PANTHER" id="PTHR23505:SF79">
    <property type="entry name" value="PROTEIN SPINSTER"/>
    <property type="match status" value="1"/>
</dbReference>
<dbReference type="EMBL" id="JXXN02001125">
    <property type="protein sequence ID" value="THD25479.1"/>
    <property type="molecule type" value="Genomic_DNA"/>
</dbReference>
<feature type="transmembrane region" description="Helical" evidence="7">
    <location>
        <begin position="343"/>
        <end position="365"/>
    </location>
</feature>
<organism evidence="9 10">
    <name type="scientific">Fasciola hepatica</name>
    <name type="common">Liver fluke</name>
    <dbReference type="NCBI Taxonomy" id="6192"/>
    <lineage>
        <taxon>Eukaryota</taxon>
        <taxon>Metazoa</taxon>
        <taxon>Spiralia</taxon>
        <taxon>Lophotrochozoa</taxon>
        <taxon>Platyhelminthes</taxon>
        <taxon>Trematoda</taxon>
        <taxon>Digenea</taxon>
        <taxon>Plagiorchiida</taxon>
        <taxon>Echinostomata</taxon>
        <taxon>Echinostomatoidea</taxon>
        <taxon>Fasciolidae</taxon>
        <taxon>Fasciola</taxon>
    </lineage>
</organism>
<evidence type="ECO:0000256" key="6">
    <source>
        <dbReference type="ARBA" id="ARBA00024338"/>
    </source>
</evidence>
<feature type="transmembrane region" description="Helical" evidence="7">
    <location>
        <begin position="96"/>
        <end position="116"/>
    </location>
</feature>
<evidence type="ECO:0000256" key="7">
    <source>
        <dbReference type="SAM" id="Phobius"/>
    </source>
</evidence>
<proteinExistence type="inferred from homology"/>
<dbReference type="CDD" id="cd17328">
    <property type="entry name" value="MFS_spinster_like"/>
    <property type="match status" value="1"/>
</dbReference>
<dbReference type="InterPro" id="IPR011701">
    <property type="entry name" value="MFS"/>
</dbReference>
<feature type="transmembrane region" description="Helical" evidence="7">
    <location>
        <begin position="424"/>
        <end position="447"/>
    </location>
</feature>
<sequence>MVREENLVTSSEMSASTLSVPPVPNKKASVTVVILVVVNMLNYMDRFTIAGIPLNVQRFYHINDEQMGLLQTMFFVSYTLLSPVAGYFGDRWHRKYIMVIGLLLWICVTLCSSFVPSNLFNVFLLTRCLVGVGEASYSTIAPTIISDLYVGDERVKMLGFFYFAVPIGSGCGYVLGWAVTLLTNQWQWSLRITPILGVFCVILLVYFHRDPPRGQAEGAARMQTTSWLADLRSLMLNPAFLLVSGGFTCSTFILGALTWFGVQLIQLGLNATYDDANAWKAYNVPLIFGCCLFIAGIVGVLLGAYLSRFFRPRYPTADPIICGAAHFFCAPLLLSVLVAPSVNFFLCVVFVFLVQVLLCISWALVSDMTMSVVIPTRRATASAVQMIMTHALGDCISPAIVGAISVAISDSNSLEAQFVSLQRALFITPFVCVLGALSFCMCSLYLIQAKNAVQQAVEVSQLVRGTFEVPSQSEDQEIRI</sequence>
<evidence type="ECO:0000256" key="5">
    <source>
        <dbReference type="ARBA" id="ARBA00023136"/>
    </source>
</evidence>
<gene>
    <name evidence="9" type="ORF">D915_003687</name>
</gene>
<evidence type="ECO:0000256" key="4">
    <source>
        <dbReference type="ARBA" id="ARBA00022989"/>
    </source>
</evidence>
<feature type="transmembrane region" description="Helical" evidence="7">
    <location>
        <begin position="122"/>
        <end position="145"/>
    </location>
</feature>
<keyword evidence="2" id="KW-0813">Transport</keyword>
<dbReference type="PANTHER" id="PTHR23505">
    <property type="entry name" value="SPINSTER"/>
    <property type="match status" value="1"/>
</dbReference>
<dbReference type="Proteomes" id="UP000230066">
    <property type="component" value="Unassembled WGS sequence"/>
</dbReference>
<dbReference type="Pfam" id="PF07690">
    <property type="entry name" value="MFS_1"/>
    <property type="match status" value="1"/>
</dbReference>
<feature type="transmembrane region" description="Helical" evidence="7">
    <location>
        <begin position="319"/>
        <end position="337"/>
    </location>
</feature>
<feature type="transmembrane region" description="Helical" evidence="7">
    <location>
        <begin position="157"/>
        <end position="182"/>
    </location>
</feature>
<feature type="transmembrane region" description="Helical" evidence="7">
    <location>
        <begin position="282"/>
        <end position="307"/>
    </location>
</feature>
<dbReference type="InterPro" id="IPR020846">
    <property type="entry name" value="MFS_dom"/>
</dbReference>
<reference evidence="9" key="1">
    <citation type="submission" date="2019-03" db="EMBL/GenBank/DDBJ databases">
        <title>Improved annotation for the trematode Fasciola hepatica.</title>
        <authorList>
            <person name="Choi Y.-J."/>
            <person name="Martin J."/>
            <person name="Mitreva M."/>
        </authorList>
    </citation>
    <scope>NUCLEOTIDE SEQUENCE [LARGE SCALE GENOMIC DNA]</scope>
</reference>
<dbReference type="AlphaFoldDB" id="A0A4E0RAC1"/>
<feature type="transmembrane region" description="Helical" evidence="7">
    <location>
        <begin position="68"/>
        <end position="89"/>
    </location>
</feature>
<feature type="transmembrane region" description="Helical" evidence="7">
    <location>
        <begin position="188"/>
        <end position="207"/>
    </location>
</feature>
<comment type="caution">
    <text evidence="9">The sequence shown here is derived from an EMBL/GenBank/DDBJ whole genome shotgun (WGS) entry which is preliminary data.</text>
</comment>
<evidence type="ECO:0000259" key="8">
    <source>
        <dbReference type="PROSITE" id="PS50850"/>
    </source>
</evidence>
<feature type="transmembrane region" description="Helical" evidence="7">
    <location>
        <begin position="239"/>
        <end position="262"/>
    </location>
</feature>
<keyword evidence="5 7" id="KW-0472">Membrane</keyword>
<evidence type="ECO:0000313" key="10">
    <source>
        <dbReference type="Proteomes" id="UP000230066"/>
    </source>
</evidence>
<dbReference type="SUPFAM" id="SSF103473">
    <property type="entry name" value="MFS general substrate transporter"/>
    <property type="match status" value="1"/>
</dbReference>
<dbReference type="GO" id="GO:0022857">
    <property type="term" value="F:transmembrane transporter activity"/>
    <property type="evidence" value="ECO:0007669"/>
    <property type="project" value="InterPro"/>
</dbReference>
<comment type="similarity">
    <text evidence="6">Belongs to the major facilitator superfamily. Spinster (TC 2.A.1.49) family.</text>
</comment>